<dbReference type="EMBL" id="JACYCF010000018">
    <property type="protein sequence ID" value="KAF8751207.1"/>
    <property type="molecule type" value="Genomic_DNA"/>
</dbReference>
<dbReference type="InterPro" id="IPR051681">
    <property type="entry name" value="Ser/Thr_Kinases-Pseudokinases"/>
</dbReference>
<evidence type="ECO:0000256" key="1">
    <source>
        <dbReference type="SAM" id="MobiDB-lite"/>
    </source>
</evidence>
<protein>
    <submittedName>
        <fullName evidence="3">Egl-10, and Pleckstrin (DEP)</fullName>
    </submittedName>
</protein>
<proteinExistence type="predicted"/>
<evidence type="ECO:0000313" key="3">
    <source>
        <dbReference type="EMBL" id="KAF8751207.1"/>
    </source>
</evidence>
<dbReference type="Proteomes" id="UP000614334">
    <property type="component" value="Unassembled WGS sequence"/>
</dbReference>
<dbReference type="InterPro" id="IPR011009">
    <property type="entry name" value="Kinase-like_dom_sf"/>
</dbReference>
<accession>A0A8H7I4X2</accession>
<feature type="region of interest" description="Disordered" evidence="1">
    <location>
        <begin position="797"/>
        <end position="816"/>
    </location>
</feature>
<evidence type="ECO:0000259" key="2">
    <source>
        <dbReference type="PROSITE" id="PS50011"/>
    </source>
</evidence>
<feature type="domain" description="Protein kinase" evidence="2">
    <location>
        <begin position="620"/>
        <end position="913"/>
    </location>
</feature>
<dbReference type="GO" id="GO:0004674">
    <property type="term" value="F:protein serine/threonine kinase activity"/>
    <property type="evidence" value="ECO:0007669"/>
    <property type="project" value="TreeGrafter"/>
</dbReference>
<name>A0A8H7I4X2_9AGAM</name>
<organism evidence="3 4">
    <name type="scientific">Rhizoctonia solani</name>
    <dbReference type="NCBI Taxonomy" id="456999"/>
    <lineage>
        <taxon>Eukaryota</taxon>
        <taxon>Fungi</taxon>
        <taxon>Dikarya</taxon>
        <taxon>Basidiomycota</taxon>
        <taxon>Agaricomycotina</taxon>
        <taxon>Agaricomycetes</taxon>
        <taxon>Cantharellales</taxon>
        <taxon>Ceratobasidiaceae</taxon>
        <taxon>Rhizoctonia</taxon>
    </lineage>
</organism>
<feature type="domain" description="Protein kinase" evidence="2">
    <location>
        <begin position="229"/>
        <end position="559"/>
    </location>
</feature>
<dbReference type="InterPro" id="IPR000719">
    <property type="entry name" value="Prot_kinase_dom"/>
</dbReference>
<dbReference type="AlphaFoldDB" id="A0A8H7I4X2"/>
<dbReference type="PANTHER" id="PTHR44329:SF214">
    <property type="entry name" value="PROTEIN KINASE DOMAIN-CONTAINING PROTEIN"/>
    <property type="match status" value="1"/>
</dbReference>
<dbReference type="PROSITE" id="PS50011">
    <property type="entry name" value="PROTEIN_KINASE_DOM"/>
    <property type="match status" value="2"/>
</dbReference>
<dbReference type="Gene3D" id="1.10.510.10">
    <property type="entry name" value="Transferase(Phosphotransferase) domain 1"/>
    <property type="match status" value="2"/>
</dbReference>
<reference evidence="3" key="1">
    <citation type="submission" date="2020-09" db="EMBL/GenBank/DDBJ databases">
        <title>Comparative genome analyses of four rice-infecting Rhizoctonia solani isolates reveal extensive enrichment of homogalacturonan modification genes.</title>
        <authorList>
            <person name="Lee D.-Y."/>
            <person name="Jeon J."/>
            <person name="Kim K.-T."/>
            <person name="Cheong K."/>
            <person name="Song H."/>
            <person name="Choi G."/>
            <person name="Ko J."/>
            <person name="Opiyo S.O."/>
            <person name="Zuo S."/>
            <person name="Madhav S."/>
            <person name="Lee Y.-H."/>
            <person name="Wang G.-L."/>
        </authorList>
    </citation>
    <scope>NUCLEOTIDE SEQUENCE</scope>
    <source>
        <strain evidence="3">AG1-IA B2</strain>
    </source>
</reference>
<comment type="caution">
    <text evidence="3">The sequence shown here is derived from an EMBL/GenBank/DDBJ whole genome shotgun (WGS) entry which is preliminary data.</text>
</comment>
<dbReference type="Pfam" id="PF07714">
    <property type="entry name" value="PK_Tyr_Ser-Thr"/>
    <property type="match status" value="2"/>
</dbReference>
<feature type="compositionally biased region" description="Polar residues" evidence="1">
    <location>
        <begin position="797"/>
        <end position="815"/>
    </location>
</feature>
<gene>
    <name evidence="3" type="ORF">RHS01_08740</name>
</gene>
<evidence type="ECO:0000313" key="4">
    <source>
        <dbReference type="Proteomes" id="UP000614334"/>
    </source>
</evidence>
<sequence>MIQATLHAPEENGKETMEEDCRSLIDLALKFRTCSFISGSEDYAAVRRLLTLIDMTLACALMEDEVSSVEKDRIKFEAVRLSKRVTPISLSECLENGWSLSQDNGNRSGISQMQFFVLEDSVFRYLDDHKQAQPLHKYLTRNPVLCSMLAERLAFGPDGDLAFRSGYILTEDYPQIEVSIHSESFSQPWNYVLVKPVHEETIILKGDPLGQSYLTAILALGFVDAHGGFYPCSIILKGYRKFIWRLYRPGLGMSDFVPQQVPLLESKMLETAPANLPETLHHIWQCIIDLQDSAKDRYAAGKSMYVKSHIDCLSPGLVPEDAAILKWIGEYTQLSHLNILSPLGIRQTLDGGFGVVLQCTKLQSLREYLNQKSDAERVQLSLQISSGLAYLHEAGIVHGSLRAANVLVSLTGDAMLCHPYLLGSIGSTEQSKKANVRWLAPEIVRGEPMSQAGDSYSLGMEVISGIAPYTKTGVAELWEIVSTGKPSPFPERPMDVIPNNQTGIDSGRFCIVVGIQSSKQAQCSLGQRIYYLYDTGHNCNRRLPMSIALDPMQYKHPASIGCCPDKLYSATKSENDAFTHSSSWALVQMCPQEITCPREIIRHLARHGCENITAHVDTKSFSDHPFATGGFGNIFAGSLHGGLRVAIKTHQVSQSLLEESSNILVDVAREIHTWSKCDHPNVLHFLGLAEFRGQIAMVAPWMDNGTLPRYLKNSPSTDRCRLCTQICDGVAYLHQIGIIHGDLKGASTYEGNTRDGVAVVCDFGGSLLKNRSLNIVRREKGTLTYRWAAPELLYGSNSDDSESAGTASQSNQTTGGCPWNSKASDIYALGMTILEVISGRFPWHWIKNEMAVVLHVCKRGSQHKRSKNIPQNSRDGDKLWSLLTICWSFEPEARPTAVEIGAIVRTVTSEGLLPQPLCGTVSSSH</sequence>
<dbReference type="GO" id="GO:0005524">
    <property type="term" value="F:ATP binding"/>
    <property type="evidence" value="ECO:0007669"/>
    <property type="project" value="UniProtKB-KW"/>
</dbReference>
<dbReference type="InterPro" id="IPR001245">
    <property type="entry name" value="Ser-Thr/Tyr_kinase_cat_dom"/>
</dbReference>
<dbReference type="PANTHER" id="PTHR44329">
    <property type="entry name" value="SERINE/THREONINE-PROTEIN KINASE TNNI3K-RELATED"/>
    <property type="match status" value="1"/>
</dbReference>
<dbReference type="SUPFAM" id="SSF56112">
    <property type="entry name" value="Protein kinase-like (PK-like)"/>
    <property type="match status" value="2"/>
</dbReference>